<dbReference type="PANTHER" id="PTHR47926">
    <property type="entry name" value="PENTATRICOPEPTIDE REPEAT-CONTAINING PROTEIN"/>
    <property type="match status" value="1"/>
</dbReference>
<dbReference type="EMBL" id="JACGWM010000011">
    <property type="protein sequence ID" value="KAL0341797.1"/>
    <property type="molecule type" value="Genomic_DNA"/>
</dbReference>
<dbReference type="AlphaFoldDB" id="A0AAW2NE82"/>
<organism evidence="3">
    <name type="scientific">Sesamum calycinum</name>
    <dbReference type="NCBI Taxonomy" id="2727403"/>
    <lineage>
        <taxon>Eukaryota</taxon>
        <taxon>Viridiplantae</taxon>
        <taxon>Streptophyta</taxon>
        <taxon>Embryophyta</taxon>
        <taxon>Tracheophyta</taxon>
        <taxon>Spermatophyta</taxon>
        <taxon>Magnoliopsida</taxon>
        <taxon>eudicotyledons</taxon>
        <taxon>Gunneridae</taxon>
        <taxon>Pentapetalae</taxon>
        <taxon>asterids</taxon>
        <taxon>lamiids</taxon>
        <taxon>Lamiales</taxon>
        <taxon>Pedaliaceae</taxon>
        <taxon>Sesamum</taxon>
    </lineage>
</organism>
<comment type="caution">
    <text evidence="3">The sequence shown here is derived from an EMBL/GenBank/DDBJ whole genome shotgun (WGS) entry which is preliminary data.</text>
</comment>
<dbReference type="GO" id="GO:0009451">
    <property type="term" value="P:RNA modification"/>
    <property type="evidence" value="ECO:0007669"/>
    <property type="project" value="InterPro"/>
</dbReference>
<dbReference type="InterPro" id="IPR011990">
    <property type="entry name" value="TPR-like_helical_dom_sf"/>
</dbReference>
<protein>
    <submittedName>
        <fullName evidence="3">Pentatricopeptide repeat-containing protein</fullName>
    </submittedName>
</protein>
<proteinExistence type="inferred from homology"/>
<name>A0AAW2NE82_9LAMI</name>
<reference evidence="3" key="1">
    <citation type="submission" date="2020-06" db="EMBL/GenBank/DDBJ databases">
        <authorList>
            <person name="Li T."/>
            <person name="Hu X."/>
            <person name="Zhang T."/>
            <person name="Song X."/>
            <person name="Zhang H."/>
            <person name="Dai N."/>
            <person name="Sheng W."/>
            <person name="Hou X."/>
            <person name="Wei L."/>
        </authorList>
    </citation>
    <scope>NUCLEOTIDE SEQUENCE</scope>
    <source>
        <strain evidence="3">KEN8</strain>
        <tissue evidence="3">Leaf</tissue>
    </source>
</reference>
<evidence type="ECO:0000256" key="1">
    <source>
        <dbReference type="ARBA" id="ARBA00006643"/>
    </source>
</evidence>
<accession>A0AAW2NE82</accession>
<dbReference type="InterPro" id="IPR032867">
    <property type="entry name" value="DYW_dom"/>
</dbReference>
<dbReference type="Gene3D" id="1.25.40.10">
    <property type="entry name" value="Tetratricopeptide repeat domain"/>
    <property type="match status" value="1"/>
</dbReference>
<dbReference type="InterPro" id="IPR046960">
    <property type="entry name" value="PPR_At4g14850-like_plant"/>
</dbReference>
<sequence length="227" mass="25912">MEHYVSMVDMLGTAGCLNEALEFIEKMPVEPGLDIWETLMKFSRIHGNMELGDRCAELIQLLDPSRLNEQSRAGLIPINPSDLARQKEKKKLSGQNLLDVRSRVHEYRAGDRSHPDHERIYALLNGLKQQMKEAGYVPETKFVLHDVDQEVKEEALMAHSERLAAAQGFLTSAVRSPLRIIKNLRVCGDCHNAFKIISKIVGREIIARDSKRFHHFRDGSCSCNDYW</sequence>
<dbReference type="GO" id="GO:0008270">
    <property type="term" value="F:zinc ion binding"/>
    <property type="evidence" value="ECO:0007669"/>
    <property type="project" value="InterPro"/>
</dbReference>
<dbReference type="Pfam" id="PF14432">
    <property type="entry name" value="DYW_deaminase"/>
    <property type="match status" value="1"/>
</dbReference>
<dbReference type="PANTHER" id="PTHR47926:SF388">
    <property type="entry name" value="DYW DOMAIN-CONTAINING PROTEIN"/>
    <property type="match status" value="1"/>
</dbReference>
<evidence type="ECO:0000259" key="2">
    <source>
        <dbReference type="Pfam" id="PF14432"/>
    </source>
</evidence>
<reference evidence="3" key="2">
    <citation type="journal article" date="2024" name="Plant">
        <title>Genomic evolution and insights into agronomic trait innovations of Sesamum species.</title>
        <authorList>
            <person name="Miao H."/>
            <person name="Wang L."/>
            <person name="Qu L."/>
            <person name="Liu H."/>
            <person name="Sun Y."/>
            <person name="Le M."/>
            <person name="Wang Q."/>
            <person name="Wei S."/>
            <person name="Zheng Y."/>
            <person name="Lin W."/>
            <person name="Duan Y."/>
            <person name="Cao H."/>
            <person name="Xiong S."/>
            <person name="Wang X."/>
            <person name="Wei L."/>
            <person name="Li C."/>
            <person name="Ma Q."/>
            <person name="Ju M."/>
            <person name="Zhao R."/>
            <person name="Li G."/>
            <person name="Mu C."/>
            <person name="Tian Q."/>
            <person name="Mei H."/>
            <person name="Zhang T."/>
            <person name="Gao T."/>
            <person name="Zhang H."/>
        </authorList>
    </citation>
    <scope>NUCLEOTIDE SEQUENCE</scope>
    <source>
        <strain evidence="3">KEN8</strain>
    </source>
</reference>
<dbReference type="GO" id="GO:0003723">
    <property type="term" value="F:RNA binding"/>
    <property type="evidence" value="ECO:0007669"/>
    <property type="project" value="InterPro"/>
</dbReference>
<comment type="similarity">
    <text evidence="1">Belongs to the PPR family. PCMP-H subfamily.</text>
</comment>
<gene>
    <name evidence="3" type="ORF">Scaly_1842300</name>
</gene>
<feature type="domain" description="DYW" evidence="2">
    <location>
        <begin position="135"/>
        <end position="227"/>
    </location>
</feature>
<evidence type="ECO:0000313" key="3">
    <source>
        <dbReference type="EMBL" id="KAL0341797.1"/>
    </source>
</evidence>